<feature type="disulfide bond" evidence="9">
    <location>
        <begin position="56"/>
        <end position="62"/>
    </location>
</feature>
<dbReference type="FunFam" id="3.40.80.10:FF:000001">
    <property type="entry name" value="Peptidoglycan recognition protein 1"/>
    <property type="match status" value="1"/>
</dbReference>
<dbReference type="SMART" id="SM00701">
    <property type="entry name" value="PGRP"/>
    <property type="match status" value="1"/>
</dbReference>
<evidence type="ECO:0000259" key="12">
    <source>
        <dbReference type="SMART" id="SM00701"/>
    </source>
</evidence>
<comment type="subcellular location">
    <subcellularLocation>
        <location evidence="1">Secreted</location>
    </subcellularLocation>
</comment>
<reference evidence="13 14" key="1">
    <citation type="submission" date="2020-11" db="EMBL/GenBank/DDBJ databases">
        <authorList>
            <person name="Wallbank WR R."/>
            <person name="Pardo Diaz C."/>
            <person name="Kozak K."/>
            <person name="Martin S."/>
            <person name="Jiggins C."/>
            <person name="Moest M."/>
            <person name="Warren A I."/>
            <person name="Generalovic N T."/>
            <person name="Byers J.R.P. K."/>
            <person name="Montejo-Kovacevich G."/>
            <person name="Yen C E."/>
        </authorList>
    </citation>
    <scope>NUCLEOTIDE SEQUENCE [LARGE SCALE GENOMIC DNA]</scope>
</reference>
<evidence type="ECO:0000256" key="9">
    <source>
        <dbReference type="PIRSR" id="PIRSR037945-1"/>
    </source>
</evidence>
<comment type="similarity">
    <text evidence="2 8">Belongs to the N-acetylmuramoyl-L-alanine amidase 2 family.</text>
</comment>
<dbReference type="InterPro" id="IPR002502">
    <property type="entry name" value="Amidase_domain"/>
</dbReference>
<dbReference type="CDD" id="cd06583">
    <property type="entry name" value="PGRP"/>
    <property type="match status" value="1"/>
</dbReference>
<dbReference type="InterPro" id="IPR015510">
    <property type="entry name" value="PGRP"/>
</dbReference>
<dbReference type="PANTHER" id="PTHR11022">
    <property type="entry name" value="PEPTIDOGLYCAN RECOGNITION PROTEIN"/>
    <property type="match status" value="1"/>
</dbReference>
<dbReference type="Proteomes" id="UP000594454">
    <property type="component" value="Chromosome 6"/>
</dbReference>
<feature type="chain" id="PRO_5030547475" description="Peptidoglycan-recognition protein" evidence="10">
    <location>
        <begin position="20"/>
        <end position="185"/>
    </location>
</feature>
<dbReference type="SUPFAM" id="SSF55846">
    <property type="entry name" value="N-acetylmuramoyl-L-alanine amidase-like"/>
    <property type="match status" value="1"/>
</dbReference>
<dbReference type="AlphaFoldDB" id="A0A7R8V402"/>
<proteinExistence type="inferred from homology"/>
<keyword evidence="7" id="KW-1015">Disulfide bond</keyword>
<dbReference type="PANTHER" id="PTHR11022:SF75">
    <property type="entry name" value="PEPTIDOGLYCAN-RECOGNITION PROTEIN SB1-RELATED"/>
    <property type="match status" value="1"/>
</dbReference>
<keyword evidence="14" id="KW-1185">Reference proteome</keyword>
<dbReference type="Pfam" id="PF01510">
    <property type="entry name" value="Amidase_2"/>
    <property type="match status" value="1"/>
</dbReference>
<dbReference type="InterPro" id="IPR017331">
    <property type="entry name" value="Peptidoglycan_recognition"/>
</dbReference>
<feature type="domain" description="N-acetylmuramoyl-L-alanine amidase" evidence="11">
    <location>
        <begin position="31"/>
        <end position="168"/>
    </location>
</feature>
<evidence type="ECO:0000313" key="13">
    <source>
        <dbReference type="EMBL" id="CAD7092416.1"/>
    </source>
</evidence>
<evidence type="ECO:0000313" key="14">
    <source>
        <dbReference type="Proteomes" id="UP000594454"/>
    </source>
</evidence>
<evidence type="ECO:0000256" key="10">
    <source>
        <dbReference type="SAM" id="SignalP"/>
    </source>
</evidence>
<evidence type="ECO:0000256" key="1">
    <source>
        <dbReference type="ARBA" id="ARBA00004613"/>
    </source>
</evidence>
<evidence type="ECO:0000259" key="11">
    <source>
        <dbReference type="SMART" id="SM00644"/>
    </source>
</evidence>
<keyword evidence="3" id="KW-0964">Secreted</keyword>
<evidence type="ECO:0000256" key="2">
    <source>
        <dbReference type="ARBA" id="ARBA00007553"/>
    </source>
</evidence>
<protein>
    <recommendedName>
        <fullName evidence="8">Peptidoglycan-recognition protein</fullName>
    </recommendedName>
</protein>
<organism evidence="13 14">
    <name type="scientific">Hermetia illucens</name>
    <name type="common">Black soldier fly</name>
    <dbReference type="NCBI Taxonomy" id="343691"/>
    <lineage>
        <taxon>Eukaryota</taxon>
        <taxon>Metazoa</taxon>
        <taxon>Ecdysozoa</taxon>
        <taxon>Arthropoda</taxon>
        <taxon>Hexapoda</taxon>
        <taxon>Insecta</taxon>
        <taxon>Pterygota</taxon>
        <taxon>Neoptera</taxon>
        <taxon>Endopterygota</taxon>
        <taxon>Diptera</taxon>
        <taxon>Brachycera</taxon>
        <taxon>Stratiomyomorpha</taxon>
        <taxon>Stratiomyidae</taxon>
        <taxon>Hermetiinae</taxon>
        <taxon>Hermetia</taxon>
    </lineage>
</organism>
<keyword evidence="4 8" id="KW-0399">Innate immunity</keyword>
<dbReference type="FunCoup" id="A0A7R8V402">
    <property type="interactions" value="93"/>
</dbReference>
<dbReference type="GO" id="GO:0008270">
    <property type="term" value="F:zinc ion binding"/>
    <property type="evidence" value="ECO:0007669"/>
    <property type="project" value="InterPro"/>
</dbReference>
<dbReference type="GO" id="GO:0042834">
    <property type="term" value="F:peptidoglycan binding"/>
    <property type="evidence" value="ECO:0007669"/>
    <property type="project" value="InterPro"/>
</dbReference>
<dbReference type="GO" id="GO:0005576">
    <property type="term" value="C:extracellular region"/>
    <property type="evidence" value="ECO:0007669"/>
    <property type="project" value="UniProtKB-SubCell"/>
</dbReference>
<evidence type="ECO:0000256" key="8">
    <source>
        <dbReference type="PIRNR" id="PIRNR037945"/>
    </source>
</evidence>
<dbReference type="EMBL" id="LR899014">
    <property type="protein sequence ID" value="CAD7092416.1"/>
    <property type="molecule type" value="Genomic_DNA"/>
</dbReference>
<feature type="domain" description="Peptidoglycan recognition protein family" evidence="12">
    <location>
        <begin position="19"/>
        <end position="162"/>
    </location>
</feature>
<evidence type="ECO:0000256" key="6">
    <source>
        <dbReference type="ARBA" id="ARBA00022859"/>
    </source>
</evidence>
<sequence length="185" mass="19679">MKAVIVILFLGVLLHQTYGALITRAQWGARAPTGTSKFSGVIPYVVIHHSVSPGVCSTTDACKTAMRSMQNYHMNTNGWADIGYSFAVGGDGNIYEGRGYNVVGAHAPGYNSQSIGLLLIGDFSKSNAPANMVTAAKNFISSAVSAGKLSSTYKLIGHRQALATECPGDKLYAQIKTWSRYTANP</sequence>
<evidence type="ECO:0000256" key="4">
    <source>
        <dbReference type="ARBA" id="ARBA00022588"/>
    </source>
</evidence>
<dbReference type="InParanoid" id="A0A7R8V402"/>
<dbReference type="InterPro" id="IPR006619">
    <property type="entry name" value="PGRP_domain_met/bac"/>
</dbReference>
<evidence type="ECO:0000256" key="5">
    <source>
        <dbReference type="ARBA" id="ARBA00022729"/>
    </source>
</evidence>
<keyword evidence="5 10" id="KW-0732">Signal</keyword>
<dbReference type="GO" id="GO:0008745">
    <property type="term" value="F:N-acetylmuramoyl-L-alanine amidase activity"/>
    <property type="evidence" value="ECO:0007669"/>
    <property type="project" value="InterPro"/>
</dbReference>
<dbReference type="OrthoDB" id="10001926at2759"/>
<dbReference type="InterPro" id="IPR036505">
    <property type="entry name" value="Amidase/PGRP_sf"/>
</dbReference>
<evidence type="ECO:0000256" key="3">
    <source>
        <dbReference type="ARBA" id="ARBA00022525"/>
    </source>
</evidence>
<keyword evidence="6 8" id="KW-0391">Immunity</keyword>
<evidence type="ECO:0000256" key="7">
    <source>
        <dbReference type="ARBA" id="ARBA00023157"/>
    </source>
</evidence>
<accession>A0A7R8V402</accession>
<feature type="signal peptide" evidence="10">
    <location>
        <begin position="1"/>
        <end position="19"/>
    </location>
</feature>
<dbReference type="PIRSF" id="PIRSF037945">
    <property type="entry name" value="PGRPs"/>
    <property type="match status" value="1"/>
</dbReference>
<dbReference type="GO" id="GO:0009253">
    <property type="term" value="P:peptidoglycan catabolic process"/>
    <property type="evidence" value="ECO:0007669"/>
    <property type="project" value="InterPro"/>
</dbReference>
<dbReference type="GO" id="GO:0045087">
    <property type="term" value="P:innate immune response"/>
    <property type="evidence" value="ECO:0007669"/>
    <property type="project" value="UniProtKB-KW"/>
</dbReference>
<gene>
    <name evidence="13" type="ORF">HERILL_LOCUS14776</name>
</gene>
<dbReference type="SMART" id="SM00644">
    <property type="entry name" value="Ami_2"/>
    <property type="match status" value="1"/>
</dbReference>
<dbReference type="Gene3D" id="3.40.80.10">
    <property type="entry name" value="Peptidoglycan recognition protein-like"/>
    <property type="match status" value="1"/>
</dbReference>
<name>A0A7R8V402_HERIL</name>